<dbReference type="InterPro" id="IPR053152">
    <property type="entry name" value="Hydrolase_YcaC-like"/>
</dbReference>
<name>A0A1H2WCX0_9RHOB</name>
<dbReference type="EMBL" id="FNMZ01000002">
    <property type="protein sequence ID" value="SDW78391.1"/>
    <property type="molecule type" value="Genomic_DNA"/>
</dbReference>
<dbReference type="Proteomes" id="UP000199118">
    <property type="component" value="Unassembled WGS sequence"/>
</dbReference>
<dbReference type="OrthoDB" id="9796958at2"/>
<dbReference type="SUPFAM" id="SSF52499">
    <property type="entry name" value="Isochorismatase-like hydrolases"/>
    <property type="match status" value="1"/>
</dbReference>
<dbReference type="Gene3D" id="3.40.50.850">
    <property type="entry name" value="Isochorismatase-like"/>
    <property type="match status" value="1"/>
</dbReference>
<feature type="domain" description="Isochorismatase-like" evidence="1">
    <location>
        <begin position="17"/>
        <end position="166"/>
    </location>
</feature>
<protein>
    <submittedName>
        <fullName evidence="2">Nicotinamidase-related amidase</fullName>
    </submittedName>
</protein>
<reference evidence="2 3" key="1">
    <citation type="submission" date="2016-10" db="EMBL/GenBank/DDBJ databases">
        <authorList>
            <person name="de Groot N.N."/>
        </authorList>
    </citation>
    <scope>NUCLEOTIDE SEQUENCE [LARGE SCALE GENOMIC DNA]</scope>
    <source>
        <strain evidence="2 3">DSM 17890</strain>
    </source>
</reference>
<keyword evidence="3" id="KW-1185">Reference proteome</keyword>
<dbReference type="PANTHER" id="PTHR43559:SF3">
    <property type="entry name" value="HYDROLASE YCAC-RELATED"/>
    <property type="match status" value="1"/>
</dbReference>
<dbReference type="Pfam" id="PF00857">
    <property type="entry name" value="Isochorismatase"/>
    <property type="match status" value="1"/>
</dbReference>
<gene>
    <name evidence="2" type="ORF">SAMN05444336_102338</name>
</gene>
<evidence type="ECO:0000259" key="1">
    <source>
        <dbReference type="Pfam" id="PF00857"/>
    </source>
</evidence>
<evidence type="ECO:0000313" key="3">
    <source>
        <dbReference type="Proteomes" id="UP000199118"/>
    </source>
</evidence>
<dbReference type="AlphaFoldDB" id="A0A1H2WCX0"/>
<dbReference type="STRING" id="356660.SAMN05444336_102338"/>
<evidence type="ECO:0000313" key="2">
    <source>
        <dbReference type="EMBL" id="SDW78391.1"/>
    </source>
</evidence>
<proteinExistence type="predicted"/>
<dbReference type="InterPro" id="IPR036380">
    <property type="entry name" value="Isochorismatase-like_sf"/>
</dbReference>
<dbReference type="PANTHER" id="PTHR43559">
    <property type="entry name" value="HYDROLASE YCAC-RELATED"/>
    <property type="match status" value="1"/>
</dbReference>
<dbReference type="RefSeq" id="WP_092680601.1">
    <property type="nucleotide sequence ID" value="NZ_FNMZ01000002.1"/>
</dbReference>
<dbReference type="InterPro" id="IPR000868">
    <property type="entry name" value="Isochorismatase-like_dom"/>
</dbReference>
<accession>A0A1H2WCX0</accession>
<sequence>MPDALPVTHALIDVEDSVLVVIDVQDAFLNKYDQAKCQSLVARIAWITRVATDLGVPVVAMAEDIPTLGGLNAEVAAALPEGQVVHSKNFFGLAGNPEILADVKASGRGTAVLVGMETDVCVAQSALGLVGEGFRVAALQDAVATAEADEAYGLARMRGAGVALLSVKGLYYEWMRSVTRTHAVQSNHPGHKATRPVDLVL</sequence>
<organism evidence="2 3">
    <name type="scientific">Albimonas donghaensis</name>
    <dbReference type="NCBI Taxonomy" id="356660"/>
    <lineage>
        <taxon>Bacteria</taxon>
        <taxon>Pseudomonadati</taxon>
        <taxon>Pseudomonadota</taxon>
        <taxon>Alphaproteobacteria</taxon>
        <taxon>Rhodobacterales</taxon>
        <taxon>Paracoccaceae</taxon>
        <taxon>Albimonas</taxon>
    </lineage>
</organism>